<dbReference type="PRINTS" id="PR00344">
    <property type="entry name" value="BCTRLSENSOR"/>
</dbReference>
<name>A0A926VPQ8_9CYAN</name>
<reference evidence="16" key="1">
    <citation type="journal article" date="2015" name="ISME J.">
        <title>Draft Genome Sequence of Streptomyces incarnatus NRRL8089, which Produces the Nucleoside Antibiotic Sinefungin.</title>
        <authorList>
            <person name="Oshima K."/>
            <person name="Hattori M."/>
            <person name="Shimizu H."/>
            <person name="Fukuda K."/>
            <person name="Nemoto M."/>
            <person name="Inagaki K."/>
            <person name="Tamura T."/>
        </authorList>
    </citation>
    <scope>NUCLEOTIDE SEQUENCE</scope>
    <source>
        <strain evidence="16">FACHB-1375</strain>
    </source>
</reference>
<comment type="catalytic activity">
    <reaction evidence="1">
        <text>ATP + protein L-histidine = ADP + protein N-phospho-L-histidine.</text>
        <dbReference type="EC" id="2.7.13.3"/>
    </reaction>
</comment>
<dbReference type="InterPro" id="IPR033479">
    <property type="entry name" value="dCache_1"/>
</dbReference>
<keyword evidence="13 14" id="KW-0472">Membrane</keyword>
<organism evidence="16 17">
    <name type="scientific">Aerosakkonema funiforme FACHB-1375</name>
    <dbReference type="NCBI Taxonomy" id="2949571"/>
    <lineage>
        <taxon>Bacteria</taxon>
        <taxon>Bacillati</taxon>
        <taxon>Cyanobacteriota</taxon>
        <taxon>Cyanophyceae</taxon>
        <taxon>Oscillatoriophycideae</taxon>
        <taxon>Aerosakkonematales</taxon>
        <taxon>Aerosakkonemataceae</taxon>
        <taxon>Aerosakkonema</taxon>
    </lineage>
</organism>
<keyword evidence="9 16" id="KW-0418">Kinase</keyword>
<dbReference type="InterPro" id="IPR036890">
    <property type="entry name" value="HATPase_C_sf"/>
</dbReference>
<evidence type="ECO:0000259" key="15">
    <source>
        <dbReference type="PROSITE" id="PS50109"/>
    </source>
</evidence>
<keyword evidence="10" id="KW-0067">ATP-binding</keyword>
<dbReference type="InterPro" id="IPR003661">
    <property type="entry name" value="HisK_dim/P_dom"/>
</dbReference>
<keyword evidence="4" id="KW-1003">Cell membrane</keyword>
<sequence length="714" mass="79677">MQDTTQKLNSRRQQKTSIAKSVGSRLFLSVLGGSLVGLGCASYLFYQELVKQARAELTASLEVNAQNLEGSFNSFENSTKLVAASATTLYEAGERREQVYVNLIGRSLKTIPLGTGLGFGQPPQKRLIIPQRKYAYPFAIRENDGKVIAKGGESSPDDYKASYFIEPIKAGKPIWLEPISYLETTVEPPQQTVSTSYSLPFYNNKKELLGVLAQDLELGFLSVKLSHPVMRDKGYFALVSSKGNLIAYPPNPELALELKPFPEINNYSQLWQRIQKNIQTGKKNSGIISWQDAGGKREYWAYRRIANNNWILLASVPQWVIVGPLLQFTVGGTLLAALGASIVLAIVVFLFVKRLNQRLQPIMDECNLLAEASPKSEELMSREDEIGQLTISFYNLLGQVTVNEKRLRKEMEKSAKAYQALKQAQAQLIQTEKMSGLGQLVAGIAHEINNPINFIYGNLPHASTYTQDLIRLIKLYQQKYPHSDPELLELTEEIELDFLIADLQKMLASMSIGANRIREIVLSLRNFSRFDEAEMKDVNIHEGIDSTLLILQNRFKATPTHSGIEVVKDYGNLPLVECYAGQLNQVFMNIISNAIDALEKARCKAAEEEESFTPTITIRTELKNPDSGANQPRVVITIKDNGCGIPPENQSKLFDPFFTTKPVGKGTGLGLSICYQIVVERHKGELSYVSEVGTGTEFFIEIPVYQTKPISKIF</sequence>
<evidence type="ECO:0000313" key="17">
    <source>
        <dbReference type="Proteomes" id="UP000641646"/>
    </source>
</evidence>
<accession>A0A926VPQ8</accession>
<dbReference type="GO" id="GO:0005886">
    <property type="term" value="C:plasma membrane"/>
    <property type="evidence" value="ECO:0007669"/>
    <property type="project" value="UniProtKB-SubCell"/>
</dbReference>
<dbReference type="Proteomes" id="UP000641646">
    <property type="component" value="Unassembled WGS sequence"/>
</dbReference>
<evidence type="ECO:0000256" key="4">
    <source>
        <dbReference type="ARBA" id="ARBA00022475"/>
    </source>
</evidence>
<dbReference type="InterPro" id="IPR036097">
    <property type="entry name" value="HisK_dim/P_sf"/>
</dbReference>
<dbReference type="CDD" id="cd12913">
    <property type="entry name" value="PDC1_MCP_like"/>
    <property type="match status" value="1"/>
</dbReference>
<keyword evidence="5" id="KW-0597">Phosphoprotein</keyword>
<dbReference type="InterPro" id="IPR003594">
    <property type="entry name" value="HATPase_dom"/>
</dbReference>
<reference evidence="16" key="2">
    <citation type="submission" date="2020-08" db="EMBL/GenBank/DDBJ databases">
        <authorList>
            <person name="Chen M."/>
            <person name="Teng W."/>
            <person name="Zhao L."/>
            <person name="Hu C."/>
            <person name="Zhou Y."/>
            <person name="Han B."/>
            <person name="Song L."/>
            <person name="Shu W."/>
        </authorList>
    </citation>
    <scope>NUCLEOTIDE SEQUENCE</scope>
    <source>
        <strain evidence="16">FACHB-1375</strain>
    </source>
</reference>
<dbReference type="SUPFAM" id="SSF47384">
    <property type="entry name" value="Homodimeric domain of signal transducing histidine kinase"/>
    <property type="match status" value="1"/>
</dbReference>
<keyword evidence="17" id="KW-1185">Reference proteome</keyword>
<evidence type="ECO:0000256" key="14">
    <source>
        <dbReference type="SAM" id="Phobius"/>
    </source>
</evidence>
<dbReference type="CDD" id="cd00082">
    <property type="entry name" value="HisKA"/>
    <property type="match status" value="1"/>
</dbReference>
<dbReference type="Pfam" id="PF02743">
    <property type="entry name" value="dCache_1"/>
    <property type="match status" value="1"/>
</dbReference>
<evidence type="ECO:0000256" key="9">
    <source>
        <dbReference type="ARBA" id="ARBA00022777"/>
    </source>
</evidence>
<keyword evidence="12" id="KW-0902">Two-component regulatory system</keyword>
<comment type="caution">
    <text evidence="16">The sequence shown here is derived from an EMBL/GenBank/DDBJ whole genome shotgun (WGS) entry which is preliminary data.</text>
</comment>
<feature type="transmembrane region" description="Helical" evidence="14">
    <location>
        <begin position="334"/>
        <end position="352"/>
    </location>
</feature>
<dbReference type="InterPro" id="IPR005467">
    <property type="entry name" value="His_kinase_dom"/>
</dbReference>
<evidence type="ECO:0000256" key="10">
    <source>
        <dbReference type="ARBA" id="ARBA00022840"/>
    </source>
</evidence>
<evidence type="ECO:0000256" key="11">
    <source>
        <dbReference type="ARBA" id="ARBA00022989"/>
    </source>
</evidence>
<evidence type="ECO:0000256" key="6">
    <source>
        <dbReference type="ARBA" id="ARBA00022679"/>
    </source>
</evidence>
<evidence type="ECO:0000256" key="1">
    <source>
        <dbReference type="ARBA" id="ARBA00000085"/>
    </source>
</evidence>
<dbReference type="EC" id="2.7.13.3" evidence="3"/>
<evidence type="ECO:0000256" key="12">
    <source>
        <dbReference type="ARBA" id="ARBA00023012"/>
    </source>
</evidence>
<dbReference type="Gene3D" id="3.30.565.10">
    <property type="entry name" value="Histidine kinase-like ATPase, C-terminal domain"/>
    <property type="match status" value="1"/>
</dbReference>
<keyword evidence="6" id="KW-0808">Transferase</keyword>
<dbReference type="EMBL" id="JACJPW010000196">
    <property type="protein sequence ID" value="MBD2186359.1"/>
    <property type="molecule type" value="Genomic_DNA"/>
</dbReference>
<dbReference type="PANTHER" id="PTHR43065">
    <property type="entry name" value="SENSOR HISTIDINE KINASE"/>
    <property type="match status" value="1"/>
</dbReference>
<dbReference type="GO" id="GO:0005524">
    <property type="term" value="F:ATP binding"/>
    <property type="evidence" value="ECO:0007669"/>
    <property type="project" value="UniProtKB-KW"/>
</dbReference>
<evidence type="ECO:0000256" key="5">
    <source>
        <dbReference type="ARBA" id="ARBA00022553"/>
    </source>
</evidence>
<dbReference type="RefSeq" id="WP_190475619.1">
    <property type="nucleotide sequence ID" value="NZ_JACJPW010000196.1"/>
</dbReference>
<keyword evidence="8" id="KW-0547">Nucleotide-binding</keyword>
<dbReference type="Gene3D" id="1.10.287.130">
    <property type="match status" value="1"/>
</dbReference>
<keyword evidence="11 14" id="KW-1133">Transmembrane helix</keyword>
<evidence type="ECO:0000256" key="13">
    <source>
        <dbReference type="ARBA" id="ARBA00023136"/>
    </source>
</evidence>
<dbReference type="CDD" id="cd12912">
    <property type="entry name" value="PDC2_MCP_like"/>
    <property type="match status" value="1"/>
</dbReference>
<dbReference type="InterPro" id="IPR004358">
    <property type="entry name" value="Sig_transdc_His_kin-like_C"/>
</dbReference>
<dbReference type="AlphaFoldDB" id="A0A926VPQ8"/>
<dbReference type="Gene3D" id="3.30.450.20">
    <property type="entry name" value="PAS domain"/>
    <property type="match status" value="2"/>
</dbReference>
<evidence type="ECO:0000313" key="16">
    <source>
        <dbReference type="EMBL" id="MBD2186359.1"/>
    </source>
</evidence>
<feature type="transmembrane region" description="Helical" evidence="14">
    <location>
        <begin position="26"/>
        <end position="46"/>
    </location>
</feature>
<comment type="subcellular location">
    <subcellularLocation>
        <location evidence="2">Cell membrane</location>
        <topology evidence="2">Multi-pass membrane protein</topology>
    </subcellularLocation>
</comment>
<evidence type="ECO:0000256" key="3">
    <source>
        <dbReference type="ARBA" id="ARBA00012438"/>
    </source>
</evidence>
<evidence type="ECO:0000256" key="8">
    <source>
        <dbReference type="ARBA" id="ARBA00022741"/>
    </source>
</evidence>
<proteinExistence type="predicted"/>
<dbReference type="PANTHER" id="PTHR43065:SF10">
    <property type="entry name" value="PEROXIDE STRESS-ACTIVATED HISTIDINE KINASE MAK3"/>
    <property type="match status" value="1"/>
</dbReference>
<evidence type="ECO:0000256" key="2">
    <source>
        <dbReference type="ARBA" id="ARBA00004651"/>
    </source>
</evidence>
<dbReference type="GO" id="GO:0000155">
    <property type="term" value="F:phosphorelay sensor kinase activity"/>
    <property type="evidence" value="ECO:0007669"/>
    <property type="project" value="InterPro"/>
</dbReference>
<feature type="domain" description="Histidine kinase" evidence="15">
    <location>
        <begin position="443"/>
        <end position="706"/>
    </location>
</feature>
<keyword evidence="7 14" id="KW-0812">Transmembrane</keyword>
<evidence type="ECO:0000256" key="7">
    <source>
        <dbReference type="ARBA" id="ARBA00022692"/>
    </source>
</evidence>
<gene>
    <name evidence="16" type="ORF">H6G03_35790</name>
</gene>
<dbReference type="PROSITE" id="PS50109">
    <property type="entry name" value="HIS_KIN"/>
    <property type="match status" value="1"/>
</dbReference>
<protein>
    <recommendedName>
        <fullName evidence="3">histidine kinase</fullName>
        <ecNumber evidence="3">2.7.13.3</ecNumber>
    </recommendedName>
</protein>
<dbReference type="SUPFAM" id="SSF55874">
    <property type="entry name" value="ATPase domain of HSP90 chaperone/DNA topoisomerase II/histidine kinase"/>
    <property type="match status" value="1"/>
</dbReference>
<dbReference type="SMART" id="SM00387">
    <property type="entry name" value="HATPase_c"/>
    <property type="match status" value="1"/>
</dbReference>
<dbReference type="Pfam" id="PF02518">
    <property type="entry name" value="HATPase_c"/>
    <property type="match status" value="1"/>
</dbReference>